<dbReference type="AlphaFoldDB" id="A0A937RK41"/>
<evidence type="ECO:0000259" key="1">
    <source>
        <dbReference type="Pfam" id="PF00296"/>
    </source>
</evidence>
<protein>
    <submittedName>
        <fullName evidence="2">LLM class flavin-dependent oxidoreductase</fullName>
    </submittedName>
</protein>
<name>A0A937RK41_9ACTN</name>
<sequence>MLVHSRPVTVAECDGRHGGSSQVAIFTMRFDFRNPPIAGTSMAERYQAALEMAEWADRLGFYSVAVSEHHTSDDGYLPSPLTMSAALAARTRNVRIMVAALIAPFYDPLRLAEDTAVLDHLSAGRFDLVLAGGYVPAEFEMLGVPSKERARRVTEVIQTLRQAWTGEPFEYRGRTVRVTPAAYSPKGPGITMGGSSEAAARRAARLEIGFTPTDGGCWEHYRDETIKLGRPDPGPHFGRSGTFTHVARDVDAGWEQIAPYAMHETNAYGAWIAAGGPGAATTVFRPCESADELRATGQYRVLTPEQFTEELRAQGPFALGILTPMMGGIPPAIAWESLKLIENEVIPNLTEPAEAKVHPAAGR</sequence>
<dbReference type="InterPro" id="IPR011251">
    <property type="entry name" value="Luciferase-like_dom"/>
</dbReference>
<dbReference type="Gene3D" id="3.20.20.30">
    <property type="entry name" value="Luciferase-like domain"/>
    <property type="match status" value="1"/>
</dbReference>
<comment type="caution">
    <text evidence="2">The sequence shown here is derived from an EMBL/GenBank/DDBJ whole genome shotgun (WGS) entry which is preliminary data.</text>
</comment>
<dbReference type="SUPFAM" id="SSF51679">
    <property type="entry name" value="Bacterial luciferase-like"/>
    <property type="match status" value="1"/>
</dbReference>
<dbReference type="PANTHER" id="PTHR30137">
    <property type="entry name" value="LUCIFERASE-LIKE MONOOXYGENASE"/>
    <property type="match status" value="1"/>
</dbReference>
<dbReference type="InterPro" id="IPR036661">
    <property type="entry name" value="Luciferase-like_sf"/>
</dbReference>
<evidence type="ECO:0000313" key="2">
    <source>
        <dbReference type="EMBL" id="MBL7631627.1"/>
    </source>
</evidence>
<dbReference type="EMBL" id="JAEACQ010000279">
    <property type="protein sequence ID" value="MBL7631627.1"/>
    <property type="molecule type" value="Genomic_DNA"/>
</dbReference>
<evidence type="ECO:0000313" key="3">
    <source>
        <dbReference type="Proteomes" id="UP000604475"/>
    </source>
</evidence>
<organism evidence="2 3">
    <name type="scientific">Frankia nepalensis</name>
    <dbReference type="NCBI Taxonomy" id="1836974"/>
    <lineage>
        <taxon>Bacteria</taxon>
        <taxon>Bacillati</taxon>
        <taxon>Actinomycetota</taxon>
        <taxon>Actinomycetes</taxon>
        <taxon>Frankiales</taxon>
        <taxon>Frankiaceae</taxon>
        <taxon>Frankia</taxon>
    </lineage>
</organism>
<dbReference type="Pfam" id="PF00296">
    <property type="entry name" value="Bac_luciferase"/>
    <property type="match status" value="1"/>
</dbReference>
<gene>
    <name evidence="2" type="ORF">I7412_31615</name>
</gene>
<dbReference type="GO" id="GO:0005829">
    <property type="term" value="C:cytosol"/>
    <property type="evidence" value="ECO:0007669"/>
    <property type="project" value="TreeGrafter"/>
</dbReference>
<dbReference type="Proteomes" id="UP000604475">
    <property type="component" value="Unassembled WGS sequence"/>
</dbReference>
<accession>A0A937RK41</accession>
<dbReference type="GO" id="GO:0016705">
    <property type="term" value="F:oxidoreductase activity, acting on paired donors, with incorporation or reduction of molecular oxygen"/>
    <property type="evidence" value="ECO:0007669"/>
    <property type="project" value="InterPro"/>
</dbReference>
<feature type="domain" description="Luciferase-like" evidence="1">
    <location>
        <begin position="40"/>
        <end position="261"/>
    </location>
</feature>
<reference evidence="2" key="1">
    <citation type="submission" date="2020-12" db="EMBL/GenBank/DDBJ databases">
        <title>Genomic characterization of non-nitrogen-fixing Frankia strains.</title>
        <authorList>
            <person name="Carlos-Shanley C."/>
            <person name="Guerra T."/>
            <person name="Hahn D."/>
        </authorList>
    </citation>
    <scope>NUCLEOTIDE SEQUENCE</scope>
    <source>
        <strain evidence="2">CN6</strain>
    </source>
</reference>
<dbReference type="PANTHER" id="PTHR30137:SF6">
    <property type="entry name" value="LUCIFERASE-LIKE MONOOXYGENASE"/>
    <property type="match status" value="1"/>
</dbReference>
<dbReference type="InterPro" id="IPR050766">
    <property type="entry name" value="Bact_Lucif_Oxidored"/>
</dbReference>
<proteinExistence type="predicted"/>
<keyword evidence="3" id="KW-1185">Reference proteome</keyword>